<sequence length="231" mass="24627">MRAPGLALLFALALPGLAPAQIVSADYADPTNRYGHGALGDGGEYGQLRVALGDGTEQRFDLPSDIVFEDTAPRLADVTGDGETDVVVVESLARQGARIAVYGADGRKAVSPAIGTRFRWLAISAIADFDGDGRVEIAAVDRPHLAKTLRFWRVEDGEIQEVAWFPGVTNHRFGAAEIEGGLRDCGQTPEIILADARWQRILAVSVANNIITSDDRGPYTGPGSLEAAQRC</sequence>
<dbReference type="Proteomes" id="UP000244932">
    <property type="component" value="Unassembled WGS sequence"/>
</dbReference>
<proteinExistence type="predicted"/>
<name>A0A2R8AFJ6_9RHOB</name>
<dbReference type="InterPro" id="IPR013517">
    <property type="entry name" value="FG-GAP"/>
</dbReference>
<organism evidence="3 4">
    <name type="scientific">Pontivivens insulae</name>
    <dbReference type="NCBI Taxonomy" id="1639689"/>
    <lineage>
        <taxon>Bacteria</taxon>
        <taxon>Pseudomonadati</taxon>
        <taxon>Pseudomonadota</taxon>
        <taxon>Alphaproteobacteria</taxon>
        <taxon>Rhodobacterales</taxon>
        <taxon>Paracoccaceae</taxon>
        <taxon>Pontivivens</taxon>
    </lineage>
</organism>
<feature type="chain" id="PRO_5015308373" description="VCBS repeat-containing protein" evidence="2">
    <location>
        <begin position="21"/>
        <end position="231"/>
    </location>
</feature>
<dbReference type="InterPro" id="IPR028994">
    <property type="entry name" value="Integrin_alpha_N"/>
</dbReference>
<evidence type="ECO:0000256" key="2">
    <source>
        <dbReference type="SAM" id="SignalP"/>
    </source>
</evidence>
<accession>A0A2R8AFJ6</accession>
<dbReference type="Pfam" id="PF13517">
    <property type="entry name" value="FG-GAP_3"/>
    <property type="match status" value="1"/>
</dbReference>
<protein>
    <recommendedName>
        <fullName evidence="5">VCBS repeat-containing protein</fullName>
    </recommendedName>
</protein>
<dbReference type="AlphaFoldDB" id="A0A2R8AFJ6"/>
<evidence type="ECO:0000256" key="1">
    <source>
        <dbReference type="ARBA" id="ARBA00022729"/>
    </source>
</evidence>
<dbReference type="OrthoDB" id="58662at2"/>
<evidence type="ECO:0000313" key="4">
    <source>
        <dbReference type="Proteomes" id="UP000244932"/>
    </source>
</evidence>
<feature type="signal peptide" evidence="2">
    <location>
        <begin position="1"/>
        <end position="20"/>
    </location>
</feature>
<keyword evidence="1 2" id="KW-0732">Signal</keyword>
<dbReference type="SUPFAM" id="SSF69318">
    <property type="entry name" value="Integrin alpha N-terminal domain"/>
    <property type="match status" value="1"/>
</dbReference>
<evidence type="ECO:0000313" key="3">
    <source>
        <dbReference type="EMBL" id="SPF31013.1"/>
    </source>
</evidence>
<dbReference type="EMBL" id="OMKW01000004">
    <property type="protein sequence ID" value="SPF31013.1"/>
    <property type="molecule type" value="Genomic_DNA"/>
</dbReference>
<evidence type="ECO:0008006" key="5">
    <source>
        <dbReference type="Google" id="ProtNLM"/>
    </source>
</evidence>
<keyword evidence="4" id="KW-1185">Reference proteome</keyword>
<gene>
    <name evidence="3" type="ORF">POI8812_03363</name>
</gene>
<dbReference type="RefSeq" id="WP_108783692.1">
    <property type="nucleotide sequence ID" value="NZ_OMKW01000004.1"/>
</dbReference>
<reference evidence="3 4" key="1">
    <citation type="submission" date="2018-03" db="EMBL/GenBank/DDBJ databases">
        <authorList>
            <person name="Keele B.F."/>
        </authorList>
    </citation>
    <scope>NUCLEOTIDE SEQUENCE [LARGE SCALE GENOMIC DNA]</scope>
    <source>
        <strain evidence="3 4">CeCT 8812</strain>
    </source>
</reference>